<organism evidence="2 3">
    <name type="scientific">Sphingomonas arvum</name>
    <dbReference type="NCBI Taxonomy" id="2992113"/>
    <lineage>
        <taxon>Bacteria</taxon>
        <taxon>Pseudomonadati</taxon>
        <taxon>Pseudomonadota</taxon>
        <taxon>Alphaproteobacteria</taxon>
        <taxon>Sphingomonadales</taxon>
        <taxon>Sphingomonadaceae</taxon>
        <taxon>Sphingomonas</taxon>
    </lineage>
</organism>
<name>A0ABT3JD27_9SPHN</name>
<dbReference type="EMBL" id="JAPDOB010000001">
    <property type="protein sequence ID" value="MCW3796970.1"/>
    <property type="molecule type" value="Genomic_DNA"/>
</dbReference>
<evidence type="ECO:0000259" key="1">
    <source>
        <dbReference type="PROSITE" id="PS50925"/>
    </source>
</evidence>
<reference evidence="2 3" key="1">
    <citation type="submission" date="2022-10" db="EMBL/GenBank/DDBJ databases">
        <title>Sphingomonas sp.</title>
        <authorList>
            <person name="Jin C."/>
        </authorList>
    </citation>
    <scope>NUCLEOTIDE SEQUENCE [LARGE SCALE GENOMIC DNA]</scope>
    <source>
        <strain evidence="2 3">BN140010</strain>
    </source>
</reference>
<gene>
    <name evidence="2" type="ORF">OMW55_04010</name>
</gene>
<dbReference type="Pfam" id="PF04940">
    <property type="entry name" value="BLUF"/>
    <property type="match status" value="1"/>
</dbReference>
<dbReference type="RefSeq" id="WP_264881008.1">
    <property type="nucleotide sequence ID" value="NZ_JAPDOB010000001.1"/>
</dbReference>
<sequence>MSLRSLTYTSLAGLDLDSDDLLAIHTAARQLNALDGITGLLIHNGTHFLQIIEGPDDAIGDLVERLRRDPRHTGFEVRDDREVEERSFAGWTMELARVRSRYFEAREDLMEVLPPDLPAPVHDRVLRMTELISGTVDLG</sequence>
<protein>
    <submittedName>
        <fullName evidence="2">BLUF domain-containing protein</fullName>
    </submittedName>
</protein>
<dbReference type="InterPro" id="IPR036046">
    <property type="entry name" value="Acylphosphatase-like_dom_sf"/>
</dbReference>
<dbReference type="Gene3D" id="3.30.70.100">
    <property type="match status" value="1"/>
</dbReference>
<dbReference type="SMART" id="SM01034">
    <property type="entry name" value="BLUF"/>
    <property type="match status" value="1"/>
</dbReference>
<evidence type="ECO:0000313" key="3">
    <source>
        <dbReference type="Proteomes" id="UP001526246"/>
    </source>
</evidence>
<accession>A0ABT3JD27</accession>
<dbReference type="InterPro" id="IPR007024">
    <property type="entry name" value="BLUF_domain"/>
</dbReference>
<dbReference type="SUPFAM" id="SSF54975">
    <property type="entry name" value="Acylphosphatase/BLUF domain-like"/>
    <property type="match status" value="1"/>
</dbReference>
<keyword evidence="3" id="KW-1185">Reference proteome</keyword>
<proteinExistence type="predicted"/>
<evidence type="ECO:0000313" key="2">
    <source>
        <dbReference type="EMBL" id="MCW3796970.1"/>
    </source>
</evidence>
<dbReference type="PROSITE" id="PS50925">
    <property type="entry name" value="BLUF"/>
    <property type="match status" value="1"/>
</dbReference>
<comment type="caution">
    <text evidence="2">The sequence shown here is derived from an EMBL/GenBank/DDBJ whole genome shotgun (WGS) entry which is preliminary data.</text>
</comment>
<dbReference type="Proteomes" id="UP001526246">
    <property type="component" value="Unassembled WGS sequence"/>
</dbReference>
<feature type="domain" description="BLUF" evidence="1">
    <location>
        <begin position="3"/>
        <end position="94"/>
    </location>
</feature>